<dbReference type="AlphaFoldDB" id="A0A673N2H1"/>
<dbReference type="InterPro" id="IPR036397">
    <property type="entry name" value="RNaseH_sf"/>
</dbReference>
<proteinExistence type="predicted"/>
<evidence type="ECO:0000256" key="1">
    <source>
        <dbReference type="SAM" id="SignalP"/>
    </source>
</evidence>
<dbReference type="Ensembl" id="ENSSRHT00000098842.1">
    <property type="protein sequence ID" value="ENSSRHP00000096233.1"/>
    <property type="gene ID" value="ENSSRHG00000047280.1"/>
</dbReference>
<evidence type="ECO:0000313" key="3">
    <source>
        <dbReference type="Proteomes" id="UP000472270"/>
    </source>
</evidence>
<name>A0A673N2H1_9TELE</name>
<dbReference type="Proteomes" id="UP000472270">
    <property type="component" value="Unassembled WGS sequence"/>
</dbReference>
<keyword evidence="3" id="KW-1185">Reference proteome</keyword>
<evidence type="ECO:0008006" key="4">
    <source>
        <dbReference type="Google" id="ProtNLM"/>
    </source>
</evidence>
<accession>A0A673N2H1</accession>
<sequence length="102" mass="11893">ITLYFIILALYCLVSFLLPWPAHSPDLNPIERIWEQLQLRVQAPLLEERQAIPQQNNQNLISGMLRRCEALINDNFDELFDQLQMLTSVCVYSGENIYLIPC</sequence>
<feature type="chain" id="PRO_5025483229" description="Tc1-like transposase DDE domain-containing protein" evidence="1">
    <location>
        <begin position="25"/>
        <end position="102"/>
    </location>
</feature>
<reference evidence="2" key="2">
    <citation type="submission" date="2025-09" db="UniProtKB">
        <authorList>
            <consortium name="Ensembl"/>
        </authorList>
    </citation>
    <scope>IDENTIFICATION</scope>
</reference>
<protein>
    <recommendedName>
        <fullName evidence="4">Tc1-like transposase DDE domain-containing protein</fullName>
    </recommendedName>
</protein>
<organism evidence="2 3">
    <name type="scientific">Sinocyclocheilus rhinocerous</name>
    <dbReference type="NCBI Taxonomy" id="307959"/>
    <lineage>
        <taxon>Eukaryota</taxon>
        <taxon>Metazoa</taxon>
        <taxon>Chordata</taxon>
        <taxon>Craniata</taxon>
        <taxon>Vertebrata</taxon>
        <taxon>Euteleostomi</taxon>
        <taxon>Actinopterygii</taxon>
        <taxon>Neopterygii</taxon>
        <taxon>Teleostei</taxon>
        <taxon>Ostariophysi</taxon>
        <taxon>Cypriniformes</taxon>
        <taxon>Cyprinidae</taxon>
        <taxon>Cyprininae</taxon>
        <taxon>Sinocyclocheilus</taxon>
    </lineage>
</organism>
<feature type="signal peptide" evidence="1">
    <location>
        <begin position="1"/>
        <end position="24"/>
    </location>
</feature>
<evidence type="ECO:0000313" key="2">
    <source>
        <dbReference type="Ensembl" id="ENSSRHP00000096233.1"/>
    </source>
</evidence>
<keyword evidence="1" id="KW-0732">Signal</keyword>
<dbReference type="GO" id="GO:0003676">
    <property type="term" value="F:nucleic acid binding"/>
    <property type="evidence" value="ECO:0007669"/>
    <property type="project" value="InterPro"/>
</dbReference>
<dbReference type="Gene3D" id="3.30.420.10">
    <property type="entry name" value="Ribonuclease H-like superfamily/Ribonuclease H"/>
    <property type="match status" value="1"/>
</dbReference>
<reference evidence="2" key="1">
    <citation type="submission" date="2025-08" db="UniProtKB">
        <authorList>
            <consortium name="Ensembl"/>
        </authorList>
    </citation>
    <scope>IDENTIFICATION</scope>
</reference>